<organism evidence="2">
    <name type="scientific">marine sediment metagenome</name>
    <dbReference type="NCBI Taxonomy" id="412755"/>
    <lineage>
        <taxon>unclassified sequences</taxon>
        <taxon>metagenomes</taxon>
        <taxon>ecological metagenomes</taxon>
    </lineage>
</organism>
<dbReference type="InterPro" id="IPR002716">
    <property type="entry name" value="PIN_dom"/>
</dbReference>
<feature type="domain" description="PIN" evidence="1">
    <location>
        <begin position="15"/>
        <end position="67"/>
    </location>
</feature>
<proteinExistence type="predicted"/>
<gene>
    <name evidence="2" type="ORF">S12H4_30085</name>
</gene>
<evidence type="ECO:0000259" key="1">
    <source>
        <dbReference type="Pfam" id="PF13470"/>
    </source>
</evidence>
<name>X1UP99_9ZZZZ</name>
<dbReference type="NCBIfam" id="TIGR00305">
    <property type="entry name" value="putative toxin-antitoxin system toxin component, PIN family"/>
    <property type="match status" value="1"/>
</dbReference>
<dbReference type="PANTHER" id="PTHR34610">
    <property type="entry name" value="SSL7007 PROTEIN"/>
    <property type="match status" value="1"/>
</dbReference>
<accession>X1UP99</accession>
<comment type="caution">
    <text evidence="2">The sequence shown here is derived from an EMBL/GenBank/DDBJ whole genome shotgun (WGS) entry which is preliminary data.</text>
</comment>
<sequence>MESYPDLDLPVNREIKELLNLFKRKVNILYKPITIKIALVKNYPDDNKFIECAVTNKADYIISGDNHLLSLREYENIKILSPKEFLNYYKS</sequence>
<dbReference type="InterPro" id="IPR002850">
    <property type="entry name" value="PIN_toxin-like"/>
</dbReference>
<dbReference type="Pfam" id="PF13470">
    <property type="entry name" value="PIN_3"/>
    <property type="match status" value="1"/>
</dbReference>
<protein>
    <recommendedName>
        <fullName evidence="1">PIN domain-containing protein</fullName>
    </recommendedName>
</protein>
<dbReference type="EMBL" id="BARW01017409">
    <property type="protein sequence ID" value="GAJ01716.1"/>
    <property type="molecule type" value="Genomic_DNA"/>
</dbReference>
<dbReference type="AlphaFoldDB" id="X1UP99"/>
<evidence type="ECO:0000313" key="2">
    <source>
        <dbReference type="EMBL" id="GAJ01716.1"/>
    </source>
</evidence>
<dbReference type="PANTHER" id="PTHR34610:SF3">
    <property type="entry name" value="SSL7007 PROTEIN"/>
    <property type="match status" value="1"/>
</dbReference>
<reference evidence="2" key="1">
    <citation type="journal article" date="2014" name="Front. Microbiol.">
        <title>High frequency of phylogenetically diverse reductive dehalogenase-homologous genes in deep subseafloor sedimentary metagenomes.</title>
        <authorList>
            <person name="Kawai M."/>
            <person name="Futagami T."/>
            <person name="Toyoda A."/>
            <person name="Takaki Y."/>
            <person name="Nishi S."/>
            <person name="Hori S."/>
            <person name="Arai W."/>
            <person name="Tsubouchi T."/>
            <person name="Morono Y."/>
            <person name="Uchiyama I."/>
            <person name="Ito T."/>
            <person name="Fujiyama A."/>
            <person name="Inagaki F."/>
            <person name="Takami H."/>
        </authorList>
    </citation>
    <scope>NUCLEOTIDE SEQUENCE</scope>
    <source>
        <strain evidence="2">Expedition CK06-06</strain>
    </source>
</reference>